<feature type="transmembrane region" description="Helical" evidence="1">
    <location>
        <begin position="33"/>
        <end position="52"/>
    </location>
</feature>
<keyword evidence="1" id="KW-0812">Transmembrane</keyword>
<keyword evidence="1" id="KW-1133">Transmembrane helix</keyword>
<reference evidence="2" key="1">
    <citation type="submission" date="2020-10" db="EMBL/GenBank/DDBJ databases">
        <title>Microbiome of the Black Sea water column analyzed by genome centric metagenomics.</title>
        <authorList>
            <person name="Cabello-Yeves P.J."/>
            <person name="Callieri C."/>
            <person name="Picazo A."/>
            <person name="Mehrshad M."/>
            <person name="Haro-Moreno J.M."/>
            <person name="Roda-Garcia J."/>
            <person name="Dzembekova N."/>
            <person name="Slabakova V."/>
            <person name="Slabakova N."/>
            <person name="Moncheva S."/>
            <person name="Rodriguez-Valera F."/>
        </authorList>
    </citation>
    <scope>NUCLEOTIDE SEQUENCE</scope>
    <source>
        <strain evidence="2">BS307-5m-G50</strain>
    </source>
</reference>
<evidence type="ECO:0000256" key="1">
    <source>
        <dbReference type="SAM" id="Phobius"/>
    </source>
</evidence>
<name>A0A937LLE7_9GAMM</name>
<dbReference type="AlphaFoldDB" id="A0A937LLE7"/>
<gene>
    <name evidence="2" type="ORF">ISQ64_03290</name>
</gene>
<evidence type="ECO:0000313" key="2">
    <source>
        <dbReference type="EMBL" id="MBL6818411.1"/>
    </source>
</evidence>
<dbReference type="EMBL" id="JADHQD010000016">
    <property type="protein sequence ID" value="MBL6818411.1"/>
    <property type="molecule type" value="Genomic_DNA"/>
</dbReference>
<organism evidence="2 3">
    <name type="scientific">SAR86 cluster bacterium</name>
    <dbReference type="NCBI Taxonomy" id="2030880"/>
    <lineage>
        <taxon>Bacteria</taxon>
        <taxon>Pseudomonadati</taxon>
        <taxon>Pseudomonadota</taxon>
        <taxon>Gammaproteobacteria</taxon>
        <taxon>SAR86 cluster</taxon>
    </lineage>
</organism>
<proteinExistence type="predicted"/>
<protein>
    <submittedName>
        <fullName evidence="2">Uncharacterized protein</fullName>
    </submittedName>
</protein>
<dbReference type="Proteomes" id="UP000711391">
    <property type="component" value="Unassembled WGS sequence"/>
</dbReference>
<feature type="transmembrane region" description="Helical" evidence="1">
    <location>
        <begin position="9"/>
        <end position="27"/>
    </location>
</feature>
<evidence type="ECO:0000313" key="3">
    <source>
        <dbReference type="Proteomes" id="UP000711391"/>
    </source>
</evidence>
<sequence>MKLLSKESIIFYSILGAITAFILAPFIRSLIDFSTPIEILITTSIIIPIYIISKKLLLKFIN</sequence>
<comment type="caution">
    <text evidence="2">The sequence shown here is derived from an EMBL/GenBank/DDBJ whole genome shotgun (WGS) entry which is preliminary data.</text>
</comment>
<keyword evidence="1" id="KW-0472">Membrane</keyword>
<accession>A0A937LLE7</accession>